<evidence type="ECO:0000313" key="2">
    <source>
        <dbReference type="Proteomes" id="UP000188268"/>
    </source>
</evidence>
<dbReference type="Gramene" id="OMP10841">
    <property type="protein sequence ID" value="OMP10841"/>
    <property type="gene ID" value="CCACVL1_00774"/>
</dbReference>
<dbReference type="EMBL" id="AWWV01001868">
    <property type="protein sequence ID" value="OMP10841.1"/>
    <property type="molecule type" value="Genomic_DNA"/>
</dbReference>
<accession>A0A1R3KUS0</accession>
<organism evidence="1 2">
    <name type="scientific">Corchorus capsularis</name>
    <name type="common">Jute</name>
    <dbReference type="NCBI Taxonomy" id="210143"/>
    <lineage>
        <taxon>Eukaryota</taxon>
        <taxon>Viridiplantae</taxon>
        <taxon>Streptophyta</taxon>
        <taxon>Embryophyta</taxon>
        <taxon>Tracheophyta</taxon>
        <taxon>Spermatophyta</taxon>
        <taxon>Magnoliopsida</taxon>
        <taxon>eudicotyledons</taxon>
        <taxon>Gunneridae</taxon>
        <taxon>Pentapetalae</taxon>
        <taxon>rosids</taxon>
        <taxon>malvids</taxon>
        <taxon>Malvales</taxon>
        <taxon>Malvaceae</taxon>
        <taxon>Grewioideae</taxon>
        <taxon>Apeibeae</taxon>
        <taxon>Corchorus</taxon>
    </lineage>
</organism>
<name>A0A1R3KUS0_COCAP</name>
<protein>
    <submittedName>
        <fullName evidence="1">Uncharacterized protein</fullName>
    </submittedName>
</protein>
<gene>
    <name evidence="1" type="ORF">CCACVL1_00774</name>
</gene>
<evidence type="ECO:0000313" key="1">
    <source>
        <dbReference type="EMBL" id="OMP10841.1"/>
    </source>
</evidence>
<sequence length="62" mass="7053">DHSKSSDLPRYPFTHGDKLRLTKSFIFQFPSPNFRHSIEHLLVGCGVSPGPPNKRTKTTKMD</sequence>
<dbReference type="Proteomes" id="UP000188268">
    <property type="component" value="Unassembled WGS sequence"/>
</dbReference>
<comment type="caution">
    <text evidence="1">The sequence shown here is derived from an EMBL/GenBank/DDBJ whole genome shotgun (WGS) entry which is preliminary data.</text>
</comment>
<feature type="non-terminal residue" evidence="1">
    <location>
        <position position="1"/>
    </location>
</feature>
<keyword evidence="2" id="KW-1185">Reference proteome</keyword>
<dbReference type="AlphaFoldDB" id="A0A1R3KUS0"/>
<reference evidence="1 2" key="1">
    <citation type="submission" date="2013-09" db="EMBL/GenBank/DDBJ databases">
        <title>Corchorus capsularis genome sequencing.</title>
        <authorList>
            <person name="Alam M."/>
            <person name="Haque M.S."/>
            <person name="Islam M.S."/>
            <person name="Emdad E.M."/>
            <person name="Islam M.M."/>
            <person name="Ahmed B."/>
            <person name="Halim A."/>
            <person name="Hossen Q.M.M."/>
            <person name="Hossain M.Z."/>
            <person name="Ahmed R."/>
            <person name="Khan M.M."/>
            <person name="Islam R."/>
            <person name="Rashid M.M."/>
            <person name="Khan S.A."/>
            <person name="Rahman M.S."/>
            <person name="Alam M."/>
        </authorList>
    </citation>
    <scope>NUCLEOTIDE SEQUENCE [LARGE SCALE GENOMIC DNA]</scope>
    <source>
        <strain evidence="2">cv. CVL-1</strain>
        <tissue evidence="1">Whole seedling</tissue>
    </source>
</reference>
<proteinExistence type="predicted"/>